<dbReference type="PANTHER" id="PTHR28165">
    <property type="entry name" value="NON-CLASSICAL EXPORT PROTEIN 2-RELATED"/>
    <property type="match status" value="1"/>
</dbReference>
<sequence>MLNAQQLQLICLAARGLQLLSAVIALSTIATGVVGGAASRSSVFAILVNYTVMLYSAYVVVGVEALNRAPRLPAMVEAVIDGCLAAALFLAGIMVATWEVYENCDQLNRYTLYNGLGKSFNCGNLTAGIVFSFVGMGALIGTLAMTIRHRLQNC</sequence>
<evidence type="ECO:0000313" key="2">
    <source>
        <dbReference type="EMBL" id="KAJ0396203.1"/>
    </source>
</evidence>
<dbReference type="AlphaFoldDB" id="A0AAD5Q6C3"/>
<organism evidence="2 3">
    <name type="scientific">Pythium insidiosum</name>
    <name type="common">Pythiosis disease agent</name>
    <dbReference type="NCBI Taxonomy" id="114742"/>
    <lineage>
        <taxon>Eukaryota</taxon>
        <taxon>Sar</taxon>
        <taxon>Stramenopiles</taxon>
        <taxon>Oomycota</taxon>
        <taxon>Peronosporomycetes</taxon>
        <taxon>Pythiales</taxon>
        <taxon>Pythiaceae</taxon>
        <taxon>Pythium</taxon>
    </lineage>
</organism>
<accession>A0AAD5Q6C3</accession>
<gene>
    <name evidence="2" type="ORF">P43SY_001910</name>
</gene>
<keyword evidence="3" id="KW-1185">Reference proteome</keyword>
<feature type="transmembrane region" description="Helical" evidence="1">
    <location>
        <begin position="125"/>
        <end position="147"/>
    </location>
</feature>
<keyword evidence="1" id="KW-0812">Transmembrane</keyword>
<evidence type="ECO:0008006" key="4">
    <source>
        <dbReference type="Google" id="ProtNLM"/>
    </source>
</evidence>
<protein>
    <recommendedName>
        <fullName evidence="4">MARVEL domain-containing protein</fullName>
    </recommendedName>
</protein>
<comment type="caution">
    <text evidence="2">The sequence shown here is derived from an EMBL/GenBank/DDBJ whole genome shotgun (WGS) entry which is preliminary data.</text>
</comment>
<dbReference type="PANTHER" id="PTHR28165:SF1">
    <property type="entry name" value="NON-CLASSICAL EXPORT PROTEIN 2-RELATED"/>
    <property type="match status" value="1"/>
</dbReference>
<keyword evidence="1" id="KW-0472">Membrane</keyword>
<evidence type="ECO:0000256" key="1">
    <source>
        <dbReference type="SAM" id="Phobius"/>
    </source>
</evidence>
<evidence type="ECO:0000313" key="3">
    <source>
        <dbReference type="Proteomes" id="UP001209570"/>
    </source>
</evidence>
<reference evidence="2" key="1">
    <citation type="submission" date="2021-12" db="EMBL/GenBank/DDBJ databases">
        <title>Prjna785345.</title>
        <authorList>
            <person name="Rujirawat T."/>
            <person name="Krajaejun T."/>
        </authorList>
    </citation>
    <scope>NUCLEOTIDE SEQUENCE</scope>
    <source>
        <strain evidence="2">Pi057C3</strain>
    </source>
</reference>
<name>A0AAD5Q6C3_PYTIN</name>
<feature type="transmembrane region" description="Helical" evidence="1">
    <location>
        <begin position="43"/>
        <end position="66"/>
    </location>
</feature>
<proteinExistence type="predicted"/>
<feature type="transmembrane region" description="Helical" evidence="1">
    <location>
        <begin position="78"/>
        <end position="98"/>
    </location>
</feature>
<dbReference type="InterPro" id="IPR052649">
    <property type="entry name" value="NCE102-like"/>
</dbReference>
<dbReference type="EMBL" id="JAKCXM010000306">
    <property type="protein sequence ID" value="KAJ0396203.1"/>
    <property type="molecule type" value="Genomic_DNA"/>
</dbReference>
<feature type="transmembrane region" description="Helical" evidence="1">
    <location>
        <begin position="12"/>
        <end position="37"/>
    </location>
</feature>
<dbReference type="Proteomes" id="UP001209570">
    <property type="component" value="Unassembled WGS sequence"/>
</dbReference>
<keyword evidence="1" id="KW-1133">Transmembrane helix</keyword>